<dbReference type="EMBL" id="JALLPJ020000081">
    <property type="protein sequence ID" value="KAL3803023.1"/>
    <property type="molecule type" value="Genomic_DNA"/>
</dbReference>
<sequence>MAMDNLLPNHKPNGTGLIIPFSSPVQCNDDTTPRLLPARPSAVSIDSPDDMASSSLSSPYTTRKITHESINETTSSCHRKPSHSQLTALLHAPTALAAKLLLSNNEMLARAVNKNRCMGSASLDSRKRSGGNKQTKKLDVKLNNSSCMDSYNALQEEMDEEVCIHDEIRMSDEELAEKQSETREEKRLNETVLEQQIKSEEGKQIKGTLLEQTNPALNKMPQFKTWTLHSQKNEEEMNTVPSLDLAEFPYNSPSHVSVSSEEEDAATKDVDASTPCLVSPSSSSANTENKKKPQSLDKPRTILDYAAAKTNETTPIEKATYLDCPLTFFSRVCHDSALSIPTFIKSNYNPSNETGKHKVVYPMNFVEEEGSTVMLTYIDIPQEVSSTEVQFSGTELLLHAAASEEYTESKRLQRCKKRKAADSIISLRDLGDLMKKQKSEETEPNNVEMSTMNQSTSSDPLARQAFLLADQALKDESIWKQLLLSMTIERDWTRPKAGIDEPQRGHILQKSFLWSSIPTMELVLIRHMKEYYYYSMGDKCMTKEQLEFNSRLLLDVKKCAEDMGWVWGEEFDTDRKIRNRIRCYYKSHIQNSKKRLYTILRSPTKPNHIKTLAALFHIIKDRVDDIFTDSMVDHAVDVKGTPAASSTDLSIRDVASIITDLKCCGDGTANTTNSVVDETLNSGTENFESFDVNEPFEAVDDDNNEATEVKVHNPKQAKATKEKESTVSCHKRLQMNGRKTGLLLP</sequence>
<evidence type="ECO:0000313" key="2">
    <source>
        <dbReference type="EMBL" id="KAL3803023.1"/>
    </source>
</evidence>
<accession>A0ABD3QS91</accession>
<feature type="region of interest" description="Disordered" evidence="1">
    <location>
        <begin position="40"/>
        <end position="62"/>
    </location>
</feature>
<feature type="compositionally biased region" description="Basic and acidic residues" evidence="1">
    <location>
        <begin position="288"/>
        <end position="299"/>
    </location>
</feature>
<feature type="region of interest" description="Disordered" evidence="1">
    <location>
        <begin position="252"/>
        <end position="299"/>
    </location>
</feature>
<feature type="compositionally biased region" description="Polar residues" evidence="1">
    <location>
        <begin position="444"/>
        <end position="456"/>
    </location>
</feature>
<gene>
    <name evidence="2" type="ORF">ACHAWO_003822</name>
</gene>
<keyword evidence="3" id="KW-1185">Reference proteome</keyword>
<organism evidence="2 3">
    <name type="scientific">Cyclotella atomus</name>
    <dbReference type="NCBI Taxonomy" id="382360"/>
    <lineage>
        <taxon>Eukaryota</taxon>
        <taxon>Sar</taxon>
        <taxon>Stramenopiles</taxon>
        <taxon>Ochrophyta</taxon>
        <taxon>Bacillariophyta</taxon>
        <taxon>Coscinodiscophyceae</taxon>
        <taxon>Thalassiosirophycidae</taxon>
        <taxon>Stephanodiscales</taxon>
        <taxon>Stephanodiscaceae</taxon>
        <taxon>Cyclotella</taxon>
    </lineage>
</organism>
<feature type="region of interest" description="Disordered" evidence="1">
    <location>
        <begin position="435"/>
        <end position="456"/>
    </location>
</feature>
<protein>
    <submittedName>
        <fullName evidence="2">Uncharacterized protein</fullName>
    </submittedName>
</protein>
<dbReference type="AlphaFoldDB" id="A0ABD3QS91"/>
<evidence type="ECO:0000313" key="3">
    <source>
        <dbReference type="Proteomes" id="UP001530400"/>
    </source>
</evidence>
<dbReference type="Proteomes" id="UP001530400">
    <property type="component" value="Unassembled WGS sequence"/>
</dbReference>
<proteinExistence type="predicted"/>
<comment type="caution">
    <text evidence="2">The sequence shown here is derived from an EMBL/GenBank/DDBJ whole genome shotgun (WGS) entry which is preliminary data.</text>
</comment>
<evidence type="ECO:0000256" key="1">
    <source>
        <dbReference type="SAM" id="MobiDB-lite"/>
    </source>
</evidence>
<name>A0ABD3QS91_9STRA</name>
<reference evidence="2 3" key="1">
    <citation type="submission" date="2024-10" db="EMBL/GenBank/DDBJ databases">
        <title>Updated reference genomes for cyclostephanoid diatoms.</title>
        <authorList>
            <person name="Roberts W.R."/>
            <person name="Alverson A.J."/>
        </authorList>
    </citation>
    <scope>NUCLEOTIDE SEQUENCE [LARGE SCALE GENOMIC DNA]</scope>
    <source>
        <strain evidence="2 3">AJA010-31</strain>
    </source>
</reference>